<dbReference type="Gene3D" id="3.40.50.300">
    <property type="entry name" value="P-loop containing nucleotide triphosphate hydrolases"/>
    <property type="match status" value="1"/>
</dbReference>
<comment type="pathway">
    <text evidence="1 11">Metabolic intermediate biosynthesis; chorismate biosynthesis; chorismate from D-erythrose 4-phosphate and phosphoenolpyruvate: step 5/7.</text>
</comment>
<gene>
    <name evidence="11" type="primary">aroK</name>
    <name evidence="13" type="ORF">QGN29_06140</name>
</gene>
<feature type="binding site" evidence="11">
    <location>
        <position position="180"/>
    </location>
    <ligand>
        <name>substrate</name>
    </ligand>
</feature>
<dbReference type="Pfam" id="PF01202">
    <property type="entry name" value="SKI"/>
    <property type="match status" value="1"/>
</dbReference>
<dbReference type="GO" id="GO:0005829">
    <property type="term" value="C:cytosol"/>
    <property type="evidence" value="ECO:0007669"/>
    <property type="project" value="TreeGrafter"/>
</dbReference>
<keyword evidence="11" id="KW-0963">Cytoplasm</keyword>
<feature type="compositionally biased region" description="Low complexity" evidence="12">
    <location>
        <begin position="23"/>
        <end position="40"/>
    </location>
</feature>
<reference evidence="13" key="1">
    <citation type="submission" date="2023-04" db="EMBL/GenBank/DDBJ databases">
        <title>Complete genome sequence of Temperatibacter marinus.</title>
        <authorList>
            <person name="Rong J.-C."/>
            <person name="Yi M.-L."/>
            <person name="Zhao Q."/>
        </authorList>
    </citation>
    <scope>NUCLEOTIDE SEQUENCE</scope>
    <source>
        <strain evidence="13">NBRC 110045</strain>
    </source>
</reference>
<keyword evidence="11" id="KW-0479">Metal-binding</keyword>
<evidence type="ECO:0000256" key="11">
    <source>
        <dbReference type="HAMAP-Rule" id="MF_00109"/>
    </source>
</evidence>
<evidence type="ECO:0000313" key="13">
    <source>
        <dbReference type="EMBL" id="WND03952.1"/>
    </source>
</evidence>
<dbReference type="NCBIfam" id="NF010552">
    <property type="entry name" value="PRK13946.1"/>
    <property type="match status" value="1"/>
</dbReference>
<evidence type="ECO:0000256" key="4">
    <source>
        <dbReference type="ARBA" id="ARBA00022605"/>
    </source>
</evidence>
<keyword evidence="8 11" id="KW-0067">ATP-binding</keyword>
<feature type="binding site" evidence="11">
    <location>
        <position position="59"/>
    </location>
    <ligand>
        <name>Mg(2+)</name>
        <dbReference type="ChEBI" id="CHEBI:18420"/>
    </ligand>
</feature>
<proteinExistence type="inferred from homology"/>
<feature type="binding site" evidence="11">
    <location>
        <begin position="55"/>
        <end position="60"/>
    </location>
    <ligand>
        <name>ATP</name>
        <dbReference type="ChEBI" id="CHEBI:30616"/>
    </ligand>
</feature>
<keyword evidence="5 11" id="KW-0808">Transferase</keyword>
<evidence type="ECO:0000256" key="7">
    <source>
        <dbReference type="ARBA" id="ARBA00022777"/>
    </source>
</evidence>
<keyword evidence="6 11" id="KW-0547">Nucleotide-binding</keyword>
<evidence type="ECO:0000256" key="8">
    <source>
        <dbReference type="ARBA" id="ARBA00022840"/>
    </source>
</evidence>
<dbReference type="GO" id="GO:0005524">
    <property type="term" value="F:ATP binding"/>
    <property type="evidence" value="ECO:0007669"/>
    <property type="project" value="UniProtKB-UniRule"/>
</dbReference>
<dbReference type="PROSITE" id="PS01128">
    <property type="entry name" value="SHIKIMATE_KINASE"/>
    <property type="match status" value="1"/>
</dbReference>
<dbReference type="PANTHER" id="PTHR21087:SF16">
    <property type="entry name" value="SHIKIMATE KINASE 1, CHLOROPLASTIC"/>
    <property type="match status" value="1"/>
</dbReference>
<dbReference type="InterPro" id="IPR023000">
    <property type="entry name" value="Shikimate_kinase_CS"/>
</dbReference>
<name>A0AA52HAU3_9PROT</name>
<dbReference type="PRINTS" id="PR01100">
    <property type="entry name" value="SHIKIMTKNASE"/>
</dbReference>
<dbReference type="RefSeq" id="WP_310799817.1">
    <property type="nucleotide sequence ID" value="NZ_CP123872.1"/>
</dbReference>
<dbReference type="EC" id="2.7.1.71" evidence="3 11"/>
<comment type="subunit">
    <text evidence="11">Monomer.</text>
</comment>
<keyword evidence="11" id="KW-0460">Magnesium</keyword>
<evidence type="ECO:0000256" key="10">
    <source>
        <dbReference type="ARBA" id="ARBA00048567"/>
    </source>
</evidence>
<dbReference type="Proteomes" id="UP001268683">
    <property type="component" value="Chromosome"/>
</dbReference>
<dbReference type="PANTHER" id="PTHR21087">
    <property type="entry name" value="SHIKIMATE KINASE"/>
    <property type="match status" value="1"/>
</dbReference>
<evidence type="ECO:0000256" key="5">
    <source>
        <dbReference type="ARBA" id="ARBA00022679"/>
    </source>
</evidence>
<feature type="binding site" evidence="11">
    <location>
        <position position="161"/>
    </location>
    <ligand>
        <name>ATP</name>
        <dbReference type="ChEBI" id="CHEBI:30616"/>
    </ligand>
</feature>
<evidence type="ECO:0000313" key="14">
    <source>
        <dbReference type="Proteomes" id="UP001268683"/>
    </source>
</evidence>
<organism evidence="13 14">
    <name type="scientific">Temperatibacter marinus</name>
    <dbReference type="NCBI Taxonomy" id="1456591"/>
    <lineage>
        <taxon>Bacteria</taxon>
        <taxon>Pseudomonadati</taxon>
        <taxon>Pseudomonadota</taxon>
        <taxon>Alphaproteobacteria</taxon>
        <taxon>Kordiimonadales</taxon>
        <taxon>Temperatibacteraceae</taxon>
        <taxon>Temperatibacter</taxon>
    </lineage>
</organism>
<keyword evidence="9 11" id="KW-0057">Aromatic amino acid biosynthesis</keyword>
<evidence type="ECO:0000256" key="3">
    <source>
        <dbReference type="ARBA" id="ARBA00012154"/>
    </source>
</evidence>
<dbReference type="GO" id="GO:0009423">
    <property type="term" value="P:chorismate biosynthetic process"/>
    <property type="evidence" value="ECO:0007669"/>
    <property type="project" value="UniProtKB-UniRule"/>
</dbReference>
<feature type="compositionally biased region" description="Basic residues" evidence="12">
    <location>
        <begin position="1"/>
        <end position="14"/>
    </location>
</feature>
<evidence type="ECO:0000256" key="12">
    <source>
        <dbReference type="SAM" id="MobiDB-lite"/>
    </source>
</evidence>
<comment type="subcellular location">
    <subcellularLocation>
        <location evidence="11">Cytoplasm</location>
    </subcellularLocation>
</comment>
<feature type="region of interest" description="Disordered" evidence="12">
    <location>
        <begin position="1"/>
        <end position="41"/>
    </location>
</feature>
<comment type="caution">
    <text evidence="11">Lacks conserved residue(s) required for the propagation of feature annotation.</text>
</comment>
<evidence type="ECO:0000256" key="6">
    <source>
        <dbReference type="ARBA" id="ARBA00022741"/>
    </source>
</evidence>
<comment type="cofactor">
    <cofactor evidence="11">
        <name>Mg(2+)</name>
        <dbReference type="ChEBI" id="CHEBI:18420"/>
    </cofactor>
    <text evidence="11">Binds 1 Mg(2+) ion per subunit.</text>
</comment>
<dbReference type="GO" id="GO:0008652">
    <property type="term" value="P:amino acid biosynthetic process"/>
    <property type="evidence" value="ECO:0007669"/>
    <property type="project" value="UniProtKB-KW"/>
</dbReference>
<accession>A0AA52HAU3</accession>
<dbReference type="EMBL" id="CP123872">
    <property type="protein sequence ID" value="WND03952.1"/>
    <property type="molecule type" value="Genomic_DNA"/>
</dbReference>
<comment type="function">
    <text evidence="11">Catalyzes the specific phosphorylation of the 3-hydroxyl group of shikimic acid using ATP as a cosubstrate.</text>
</comment>
<evidence type="ECO:0000256" key="2">
    <source>
        <dbReference type="ARBA" id="ARBA00006997"/>
    </source>
</evidence>
<keyword evidence="4 11" id="KW-0028">Amino-acid biosynthesis</keyword>
<feature type="binding site" evidence="11">
    <location>
        <position position="123"/>
    </location>
    <ligand>
        <name>substrate</name>
    </ligand>
</feature>
<dbReference type="GO" id="GO:0000287">
    <property type="term" value="F:magnesium ion binding"/>
    <property type="evidence" value="ECO:0007669"/>
    <property type="project" value="UniProtKB-UniRule"/>
</dbReference>
<dbReference type="InterPro" id="IPR031322">
    <property type="entry name" value="Shikimate/glucono_kinase"/>
</dbReference>
<dbReference type="GO" id="GO:0004765">
    <property type="term" value="F:shikimate kinase activity"/>
    <property type="evidence" value="ECO:0007669"/>
    <property type="project" value="UniProtKB-UniRule"/>
</dbReference>
<sequence length="231" mass="26034">MIRSRRHKNRRNFGSRRPDRQGAGRSGRSTSQRQGSRNQSTVKLDKPIVLIGLMGVGKTTIGRRLSRSIGVGFVDSDHEIEKAAQMSVAEIFDSYGEDEFRAVERRVINRLMQGKPKVIATGGGAFMNEETRALIKKEATTIWLNADIDVLVERTSRRDTRPLLKKGNPEDILRNLAAERNPIYAESTLQVRSSDGPHEIVVANMVKILRAYYKKIRKSHPPEGEKKAKES</sequence>
<evidence type="ECO:0000256" key="1">
    <source>
        <dbReference type="ARBA" id="ARBA00004842"/>
    </source>
</evidence>
<feature type="binding site" evidence="11">
    <location>
        <position position="77"/>
    </location>
    <ligand>
        <name>substrate</name>
    </ligand>
</feature>
<dbReference type="GO" id="GO:0009073">
    <property type="term" value="P:aromatic amino acid family biosynthetic process"/>
    <property type="evidence" value="ECO:0007669"/>
    <property type="project" value="UniProtKB-KW"/>
</dbReference>
<dbReference type="InterPro" id="IPR027417">
    <property type="entry name" value="P-loop_NTPase"/>
</dbReference>
<protein>
    <recommendedName>
        <fullName evidence="3 11">Shikimate kinase</fullName>
        <shortName evidence="11">SK</shortName>
        <ecNumber evidence="3 11">2.7.1.71</ecNumber>
    </recommendedName>
</protein>
<comment type="similarity">
    <text evidence="2 11">Belongs to the shikimate kinase family.</text>
</comment>
<dbReference type="InterPro" id="IPR000623">
    <property type="entry name" value="Shikimate_kinase/TSH1"/>
</dbReference>
<keyword evidence="14" id="KW-1185">Reference proteome</keyword>
<dbReference type="AlphaFoldDB" id="A0AA52HAU3"/>
<dbReference type="KEGG" id="tmk:QGN29_06140"/>
<keyword evidence="7 11" id="KW-0418">Kinase</keyword>
<evidence type="ECO:0000256" key="9">
    <source>
        <dbReference type="ARBA" id="ARBA00023141"/>
    </source>
</evidence>
<feature type="binding site" evidence="11">
    <location>
        <position position="101"/>
    </location>
    <ligand>
        <name>substrate</name>
    </ligand>
</feature>
<comment type="catalytic activity">
    <reaction evidence="10 11">
        <text>shikimate + ATP = 3-phosphoshikimate + ADP + H(+)</text>
        <dbReference type="Rhea" id="RHEA:13121"/>
        <dbReference type="ChEBI" id="CHEBI:15378"/>
        <dbReference type="ChEBI" id="CHEBI:30616"/>
        <dbReference type="ChEBI" id="CHEBI:36208"/>
        <dbReference type="ChEBI" id="CHEBI:145989"/>
        <dbReference type="ChEBI" id="CHEBI:456216"/>
        <dbReference type="EC" id="2.7.1.71"/>
    </reaction>
</comment>
<dbReference type="CDD" id="cd00464">
    <property type="entry name" value="SK"/>
    <property type="match status" value="1"/>
</dbReference>
<dbReference type="SUPFAM" id="SSF52540">
    <property type="entry name" value="P-loop containing nucleoside triphosphate hydrolases"/>
    <property type="match status" value="1"/>
</dbReference>
<dbReference type="HAMAP" id="MF_00109">
    <property type="entry name" value="Shikimate_kinase"/>
    <property type="match status" value="1"/>
</dbReference>